<evidence type="ECO:0000256" key="1">
    <source>
        <dbReference type="ARBA" id="ARBA00005613"/>
    </source>
</evidence>
<accession>A0ABQ8DDM5</accession>
<reference evidence="6 7" key="1">
    <citation type="submission" date="2021-05" db="EMBL/GenBank/DDBJ databases">
        <title>Genome Assembly of Synthetic Allotetraploid Brassica napus Reveals Homoeologous Exchanges between Subgenomes.</title>
        <authorList>
            <person name="Davis J.T."/>
        </authorList>
    </citation>
    <scope>NUCLEOTIDE SEQUENCE [LARGE SCALE GENOMIC DNA]</scope>
    <source>
        <strain evidence="7">cv. Da-Ae</strain>
        <tissue evidence="6">Seedling</tissue>
    </source>
</reference>
<gene>
    <name evidence="6" type="ORF">HID58_019756</name>
</gene>
<dbReference type="InterPro" id="IPR039058">
    <property type="entry name" value="Yippee_fam"/>
</dbReference>
<dbReference type="InterPro" id="IPR034751">
    <property type="entry name" value="Yippee"/>
</dbReference>
<feature type="region of interest" description="Disordered" evidence="4">
    <location>
        <begin position="140"/>
        <end position="159"/>
    </location>
</feature>
<evidence type="ECO:0000256" key="3">
    <source>
        <dbReference type="ARBA" id="ARBA00022833"/>
    </source>
</evidence>
<dbReference type="Pfam" id="PF03226">
    <property type="entry name" value="Yippee-Mis18"/>
    <property type="match status" value="1"/>
</dbReference>
<evidence type="ECO:0000259" key="5">
    <source>
        <dbReference type="PROSITE" id="PS51792"/>
    </source>
</evidence>
<evidence type="ECO:0000313" key="7">
    <source>
        <dbReference type="Proteomes" id="UP000824890"/>
    </source>
</evidence>
<keyword evidence="3" id="KW-0862">Zinc</keyword>
<dbReference type="PROSITE" id="PS51792">
    <property type="entry name" value="YIPPEE"/>
    <property type="match status" value="1"/>
</dbReference>
<comment type="similarity">
    <text evidence="1">Belongs to the yippee family.</text>
</comment>
<feature type="compositionally biased region" description="Basic and acidic residues" evidence="4">
    <location>
        <begin position="79"/>
        <end position="100"/>
    </location>
</feature>
<keyword evidence="7" id="KW-1185">Reference proteome</keyword>
<keyword evidence="2" id="KW-0479">Metal-binding</keyword>
<organism evidence="6 7">
    <name type="scientific">Brassica napus</name>
    <name type="common">Rape</name>
    <dbReference type="NCBI Taxonomy" id="3708"/>
    <lineage>
        <taxon>Eukaryota</taxon>
        <taxon>Viridiplantae</taxon>
        <taxon>Streptophyta</taxon>
        <taxon>Embryophyta</taxon>
        <taxon>Tracheophyta</taxon>
        <taxon>Spermatophyta</taxon>
        <taxon>Magnoliopsida</taxon>
        <taxon>eudicotyledons</taxon>
        <taxon>Gunneridae</taxon>
        <taxon>Pentapetalae</taxon>
        <taxon>rosids</taxon>
        <taxon>malvids</taxon>
        <taxon>Brassicales</taxon>
        <taxon>Brassicaceae</taxon>
        <taxon>Brassiceae</taxon>
        <taxon>Brassica</taxon>
    </lineage>
</organism>
<evidence type="ECO:0000256" key="2">
    <source>
        <dbReference type="ARBA" id="ARBA00022723"/>
    </source>
</evidence>
<dbReference type="PANTHER" id="PTHR13848">
    <property type="entry name" value="PROTEIN YIPPEE-LIKE CG15309-RELATED"/>
    <property type="match status" value="1"/>
</dbReference>
<evidence type="ECO:0000313" key="6">
    <source>
        <dbReference type="EMBL" id="KAH0927500.1"/>
    </source>
</evidence>
<sequence>IPSNIYPAAYTRTGERCGCVSCGLLSSGFRASLRRLKTEIGEPLVKTLTEAEGLGLLECNGAKCCRTRRRCRRSPRVQESSKTDGGRGCADRHDSGDVDHGGAVGGAGERVRHGQEDRVAEAVVKEEVLVQEEDFYVGTEPGGDAAVRTEGDTVGEERKKGFPLEEAEECGGVPGMSMTVGVVVAAASNLGLLIRRVNVVVASRRKREMNVLLDGGDSDLPVNVLSNKDNFGITSFCKVSLPDTQLPPITLLSSAISLKKNSFRIFPGHDWASSTRSVPNWILIEEERMGRLFLVNLEGKSYSCRHCKTSIALCDDVVSKSFQSRHGKAYLFSKVANVYAGKKEDRMMMTGMHTVVDIYCVKCGSYVGWRYEFAFEKNQKYKEGKSVLERYKVCGPDGNNYWVAAQEVEAGDSDTDE</sequence>
<dbReference type="EMBL" id="JAGKQM010000005">
    <property type="protein sequence ID" value="KAH0927500.1"/>
    <property type="molecule type" value="Genomic_DNA"/>
</dbReference>
<proteinExistence type="inferred from homology"/>
<feature type="region of interest" description="Disordered" evidence="4">
    <location>
        <begin position="75"/>
        <end position="116"/>
    </location>
</feature>
<feature type="domain" description="Yippee" evidence="5">
    <location>
        <begin position="300"/>
        <end position="397"/>
    </location>
</feature>
<feature type="compositionally biased region" description="Basic and acidic residues" evidence="4">
    <location>
        <begin position="147"/>
        <end position="159"/>
    </location>
</feature>
<feature type="non-terminal residue" evidence="6">
    <location>
        <position position="1"/>
    </location>
</feature>
<protein>
    <recommendedName>
        <fullName evidence="5">Yippee domain-containing protein</fullName>
    </recommendedName>
</protein>
<evidence type="ECO:0000256" key="4">
    <source>
        <dbReference type="SAM" id="MobiDB-lite"/>
    </source>
</evidence>
<name>A0ABQ8DDM5_BRANA</name>
<comment type="caution">
    <text evidence="6">The sequence shown here is derived from an EMBL/GenBank/DDBJ whole genome shotgun (WGS) entry which is preliminary data.</text>
</comment>
<dbReference type="Proteomes" id="UP000824890">
    <property type="component" value="Unassembled WGS sequence"/>
</dbReference>
<dbReference type="InterPro" id="IPR004910">
    <property type="entry name" value="Yippee/Mis18/Cereblon"/>
</dbReference>